<evidence type="ECO:0000313" key="2">
    <source>
        <dbReference type="EnsemblPlants" id="KRH55339"/>
    </source>
</evidence>
<proteinExistence type="predicted"/>
<organism evidence="1">
    <name type="scientific">Glycine max</name>
    <name type="common">Soybean</name>
    <name type="synonym">Glycine hispida</name>
    <dbReference type="NCBI Taxonomy" id="3847"/>
    <lineage>
        <taxon>Eukaryota</taxon>
        <taxon>Viridiplantae</taxon>
        <taxon>Streptophyta</taxon>
        <taxon>Embryophyta</taxon>
        <taxon>Tracheophyta</taxon>
        <taxon>Spermatophyta</taxon>
        <taxon>Magnoliopsida</taxon>
        <taxon>eudicotyledons</taxon>
        <taxon>Gunneridae</taxon>
        <taxon>Pentapetalae</taxon>
        <taxon>rosids</taxon>
        <taxon>fabids</taxon>
        <taxon>Fabales</taxon>
        <taxon>Fabaceae</taxon>
        <taxon>Papilionoideae</taxon>
        <taxon>50 kb inversion clade</taxon>
        <taxon>NPAAA clade</taxon>
        <taxon>indigoferoid/millettioid clade</taxon>
        <taxon>Phaseoleae</taxon>
        <taxon>Glycine</taxon>
        <taxon>Glycine subgen. Soja</taxon>
    </lineage>
</organism>
<dbReference type="Proteomes" id="UP000008827">
    <property type="component" value="Chromosome 6"/>
</dbReference>
<dbReference type="Gramene" id="KRH55339">
    <property type="protein sequence ID" value="KRH55339"/>
    <property type="gene ID" value="GLYMA_06G247500"/>
</dbReference>
<dbReference type="EnsemblPlants" id="KRH55339">
    <property type="protein sequence ID" value="KRH55339"/>
    <property type="gene ID" value="GLYMA_06G247500"/>
</dbReference>
<keyword evidence="3" id="KW-1185">Reference proteome</keyword>
<dbReference type="EMBL" id="CM000839">
    <property type="protein sequence ID" value="KRH55339.1"/>
    <property type="molecule type" value="Genomic_DNA"/>
</dbReference>
<name>A0A0R0JT68_SOYBN</name>
<sequence>MRGSKQFDYKQKKYNYLDQIFHSNDNNSLTHSKKNGKLQASNNEQSYALIYQINQVITIDNFKKSYIH</sequence>
<reference evidence="2" key="2">
    <citation type="submission" date="2018-02" db="UniProtKB">
        <authorList>
            <consortium name="EnsemblPlants"/>
        </authorList>
    </citation>
    <scope>IDENTIFICATION</scope>
    <source>
        <strain evidence="2">Williams 82</strain>
    </source>
</reference>
<reference evidence="1 2" key="1">
    <citation type="journal article" date="2010" name="Nature">
        <title>Genome sequence of the palaeopolyploid soybean.</title>
        <authorList>
            <person name="Schmutz J."/>
            <person name="Cannon S.B."/>
            <person name="Schlueter J."/>
            <person name="Ma J."/>
            <person name="Mitros T."/>
            <person name="Nelson W."/>
            <person name="Hyten D.L."/>
            <person name="Song Q."/>
            <person name="Thelen J.J."/>
            <person name="Cheng J."/>
            <person name="Xu D."/>
            <person name="Hellsten U."/>
            <person name="May G.D."/>
            <person name="Yu Y."/>
            <person name="Sakurai T."/>
            <person name="Umezawa T."/>
            <person name="Bhattacharyya M.K."/>
            <person name="Sandhu D."/>
            <person name="Valliyodan B."/>
            <person name="Lindquist E."/>
            <person name="Peto M."/>
            <person name="Grant D."/>
            <person name="Shu S."/>
            <person name="Goodstein D."/>
            <person name="Barry K."/>
            <person name="Futrell-Griggs M."/>
            <person name="Abernathy B."/>
            <person name="Du J."/>
            <person name="Tian Z."/>
            <person name="Zhu L."/>
            <person name="Gill N."/>
            <person name="Joshi T."/>
            <person name="Libault M."/>
            <person name="Sethuraman A."/>
            <person name="Zhang X.-C."/>
            <person name="Shinozaki K."/>
            <person name="Nguyen H.T."/>
            <person name="Wing R.A."/>
            <person name="Cregan P."/>
            <person name="Specht J."/>
            <person name="Grimwood J."/>
            <person name="Rokhsar D."/>
            <person name="Stacey G."/>
            <person name="Shoemaker R.C."/>
            <person name="Jackson S.A."/>
        </authorList>
    </citation>
    <scope>NUCLEOTIDE SEQUENCE [LARGE SCALE GENOMIC DNA]</scope>
    <source>
        <strain evidence="2">cv. Williams 82</strain>
        <tissue evidence="1">Callus</tissue>
    </source>
</reference>
<accession>A0A0R0JT68</accession>
<dbReference type="InParanoid" id="A0A0R0JT68"/>
<gene>
    <name evidence="1" type="ORF">GLYMA_06G247500</name>
</gene>
<evidence type="ECO:0000313" key="1">
    <source>
        <dbReference type="EMBL" id="KRH55339.1"/>
    </source>
</evidence>
<evidence type="ECO:0000313" key="3">
    <source>
        <dbReference type="Proteomes" id="UP000008827"/>
    </source>
</evidence>
<reference evidence="1" key="3">
    <citation type="submission" date="2018-07" db="EMBL/GenBank/DDBJ databases">
        <title>WGS assembly of Glycine max.</title>
        <authorList>
            <person name="Schmutz J."/>
            <person name="Cannon S."/>
            <person name="Schlueter J."/>
            <person name="Ma J."/>
            <person name="Mitros T."/>
            <person name="Nelson W."/>
            <person name="Hyten D."/>
            <person name="Song Q."/>
            <person name="Thelen J."/>
            <person name="Cheng J."/>
            <person name="Xu D."/>
            <person name="Hellsten U."/>
            <person name="May G."/>
            <person name="Yu Y."/>
            <person name="Sakurai T."/>
            <person name="Umezawa T."/>
            <person name="Bhattacharyya M."/>
            <person name="Sandhu D."/>
            <person name="Valliyodan B."/>
            <person name="Lindquist E."/>
            <person name="Peto M."/>
            <person name="Grant D."/>
            <person name="Shu S."/>
            <person name="Goodstein D."/>
            <person name="Barry K."/>
            <person name="Futrell-Griggs M."/>
            <person name="Abernathy B."/>
            <person name="Du J."/>
            <person name="Tian Z."/>
            <person name="Zhu L."/>
            <person name="Gill N."/>
            <person name="Joshi T."/>
            <person name="Libault M."/>
            <person name="Sethuraman A."/>
            <person name="Zhang X."/>
            <person name="Shinozaki K."/>
            <person name="Nguyen H."/>
            <person name="Wing R."/>
            <person name="Cregan P."/>
            <person name="Specht J."/>
            <person name="Grimwood J."/>
            <person name="Rokhsar D."/>
            <person name="Stacey G."/>
            <person name="Shoemaker R."/>
            <person name="Jackson S."/>
        </authorList>
    </citation>
    <scope>NUCLEOTIDE SEQUENCE</scope>
    <source>
        <tissue evidence="1">Callus</tissue>
    </source>
</reference>
<protein>
    <submittedName>
        <fullName evidence="1 2">Uncharacterized protein</fullName>
    </submittedName>
</protein>
<dbReference type="AlphaFoldDB" id="A0A0R0JT68"/>